<dbReference type="PIRSF" id="PIRSF001500">
    <property type="entry name" value="Chor_mut_pdt_Ppr"/>
    <property type="match status" value="1"/>
</dbReference>
<evidence type="ECO:0000256" key="10">
    <source>
        <dbReference type="ARBA" id="ARBA00023141"/>
    </source>
</evidence>
<dbReference type="PROSITE" id="PS51671">
    <property type="entry name" value="ACT"/>
    <property type="match status" value="1"/>
</dbReference>
<dbReference type="SUPFAM" id="SSF55021">
    <property type="entry name" value="ACT-like"/>
    <property type="match status" value="1"/>
</dbReference>
<evidence type="ECO:0000259" key="20">
    <source>
        <dbReference type="PROSITE" id="PS51168"/>
    </source>
</evidence>
<evidence type="ECO:0000256" key="11">
    <source>
        <dbReference type="ARBA" id="ARBA00023222"/>
    </source>
</evidence>
<feature type="binding site" evidence="18">
    <location>
        <position position="38"/>
    </location>
    <ligand>
        <name>substrate</name>
    </ligand>
</feature>
<dbReference type="SUPFAM" id="SSF53850">
    <property type="entry name" value="Periplasmic binding protein-like II"/>
    <property type="match status" value="1"/>
</dbReference>
<keyword evidence="11" id="KW-0584">Phenylalanine biosynthesis</keyword>
<dbReference type="KEGG" id="aram:KAR29_10725"/>
<feature type="binding site" evidence="18">
    <location>
        <position position="45"/>
    </location>
    <ligand>
        <name>substrate</name>
    </ligand>
</feature>
<comment type="catalytic activity">
    <reaction evidence="17">
        <text>prephenate + H(+) = 3-phenylpyruvate + CO2 + H2O</text>
        <dbReference type="Rhea" id="RHEA:21648"/>
        <dbReference type="ChEBI" id="CHEBI:15377"/>
        <dbReference type="ChEBI" id="CHEBI:15378"/>
        <dbReference type="ChEBI" id="CHEBI:16526"/>
        <dbReference type="ChEBI" id="CHEBI:18005"/>
        <dbReference type="ChEBI" id="CHEBI:29934"/>
        <dbReference type="EC" id="4.2.1.51"/>
    </reaction>
</comment>
<dbReference type="CDD" id="cd13630">
    <property type="entry name" value="PBP2_PDT_1"/>
    <property type="match status" value="1"/>
</dbReference>
<feature type="binding site" evidence="18">
    <location>
        <position position="79"/>
    </location>
    <ligand>
        <name>substrate</name>
    </ligand>
</feature>
<evidence type="ECO:0000256" key="9">
    <source>
        <dbReference type="ARBA" id="ARBA00022605"/>
    </source>
</evidence>
<evidence type="ECO:0000313" key="23">
    <source>
        <dbReference type="EMBL" id="QTX31803.1"/>
    </source>
</evidence>
<evidence type="ECO:0000256" key="1">
    <source>
        <dbReference type="ARBA" id="ARBA00000824"/>
    </source>
</evidence>
<evidence type="ECO:0000256" key="14">
    <source>
        <dbReference type="ARBA" id="ARBA00023268"/>
    </source>
</evidence>
<dbReference type="InterPro" id="IPR008242">
    <property type="entry name" value="Chor_mutase/pphenate_deHydtase"/>
</dbReference>
<dbReference type="Gene3D" id="3.30.70.260">
    <property type="match status" value="1"/>
</dbReference>
<dbReference type="Gene3D" id="3.40.190.10">
    <property type="entry name" value="Periplasmic binding protein-like II"/>
    <property type="match status" value="2"/>
</dbReference>
<dbReference type="RefSeq" id="WP_274372988.1">
    <property type="nucleotide sequence ID" value="NZ_CP072943.1"/>
</dbReference>
<feature type="binding site" evidence="18">
    <location>
        <position position="49"/>
    </location>
    <ligand>
        <name>substrate</name>
    </ligand>
</feature>
<evidence type="ECO:0000256" key="2">
    <source>
        <dbReference type="ARBA" id="ARBA00002364"/>
    </source>
</evidence>
<comment type="pathway">
    <text evidence="4">Amino-acid biosynthesis; L-phenylalanine biosynthesis; phenylpyruvate from prephenate: step 1/1.</text>
</comment>
<evidence type="ECO:0000256" key="17">
    <source>
        <dbReference type="ARBA" id="ARBA00047848"/>
    </source>
</evidence>
<gene>
    <name evidence="23" type="primary">pheA</name>
    <name evidence="23" type="ORF">KAR29_10725</name>
</gene>
<evidence type="ECO:0000256" key="7">
    <source>
        <dbReference type="ARBA" id="ARBA00014401"/>
    </source>
</evidence>
<dbReference type="InterPro" id="IPR036263">
    <property type="entry name" value="Chorismate_II_sf"/>
</dbReference>
<dbReference type="PANTHER" id="PTHR21022:SF19">
    <property type="entry name" value="PREPHENATE DEHYDRATASE-RELATED"/>
    <property type="match status" value="1"/>
</dbReference>
<keyword evidence="13 23" id="KW-0456">Lyase</keyword>
<keyword evidence="9" id="KW-0028">Amino-acid biosynthesis</keyword>
<evidence type="ECO:0000259" key="21">
    <source>
        <dbReference type="PROSITE" id="PS51171"/>
    </source>
</evidence>
<evidence type="ECO:0000256" key="8">
    <source>
        <dbReference type="ARBA" id="ARBA00022490"/>
    </source>
</evidence>
<dbReference type="PANTHER" id="PTHR21022">
    <property type="entry name" value="PREPHENATE DEHYDRATASE P PROTEIN"/>
    <property type="match status" value="1"/>
</dbReference>
<keyword evidence="12" id="KW-0413">Isomerase</keyword>
<dbReference type="GO" id="GO:0005737">
    <property type="term" value="C:cytoplasm"/>
    <property type="evidence" value="ECO:0007669"/>
    <property type="project" value="UniProtKB-SubCell"/>
</dbReference>
<evidence type="ECO:0000256" key="15">
    <source>
        <dbReference type="ARBA" id="ARBA00031175"/>
    </source>
</evidence>
<evidence type="ECO:0000256" key="12">
    <source>
        <dbReference type="ARBA" id="ARBA00023235"/>
    </source>
</evidence>
<feature type="domain" description="ACT" evidence="22">
    <location>
        <begin position="276"/>
        <end position="353"/>
    </location>
</feature>
<feature type="site" description="Essential for prephenate dehydratase activity" evidence="19">
    <location>
        <position position="257"/>
    </location>
</feature>
<evidence type="ECO:0000256" key="6">
    <source>
        <dbReference type="ARBA" id="ARBA00013147"/>
    </source>
</evidence>
<dbReference type="InterPro" id="IPR002701">
    <property type="entry name" value="CM_II_prokaryot"/>
</dbReference>
<name>A0A9Q7AAY2_9BACT</name>
<dbReference type="InterPro" id="IPR001086">
    <property type="entry name" value="Preph_deHydtase"/>
</dbReference>
<comment type="catalytic activity">
    <reaction evidence="1">
        <text>chorismate = prephenate</text>
        <dbReference type="Rhea" id="RHEA:13897"/>
        <dbReference type="ChEBI" id="CHEBI:29748"/>
        <dbReference type="ChEBI" id="CHEBI:29934"/>
        <dbReference type="EC" id="5.4.99.5"/>
    </reaction>
</comment>
<dbReference type="GO" id="GO:0009094">
    <property type="term" value="P:L-phenylalanine biosynthetic process"/>
    <property type="evidence" value="ECO:0007669"/>
    <property type="project" value="UniProtKB-KW"/>
</dbReference>
<evidence type="ECO:0000256" key="5">
    <source>
        <dbReference type="ARBA" id="ARBA00004817"/>
    </source>
</evidence>
<dbReference type="NCBIfam" id="NF008865">
    <property type="entry name" value="PRK11898.1"/>
    <property type="match status" value="1"/>
</dbReference>
<proteinExistence type="predicted"/>
<dbReference type="InterPro" id="IPR045865">
    <property type="entry name" value="ACT-like_dom_sf"/>
</dbReference>
<feature type="binding site" evidence="18">
    <location>
        <position position="10"/>
    </location>
    <ligand>
        <name>substrate</name>
    </ligand>
</feature>
<comment type="subcellular location">
    <subcellularLocation>
        <location evidence="3">Cytoplasm</location>
    </subcellularLocation>
</comment>
<dbReference type="InterPro" id="IPR036979">
    <property type="entry name" value="CM_dom_sf"/>
</dbReference>
<dbReference type="SUPFAM" id="SSF48600">
    <property type="entry name" value="Chorismate mutase II"/>
    <property type="match status" value="1"/>
</dbReference>
<dbReference type="AlphaFoldDB" id="A0A9Q7AAY2"/>
<dbReference type="PROSITE" id="PS51168">
    <property type="entry name" value="CHORISMATE_MUT_2"/>
    <property type="match status" value="1"/>
</dbReference>
<feature type="domain" description="Chorismate mutase" evidence="20">
    <location>
        <begin position="1"/>
        <end position="87"/>
    </location>
</feature>
<keyword evidence="8" id="KW-0963">Cytoplasm</keyword>
<feature type="binding site" evidence="18">
    <location>
        <position position="83"/>
    </location>
    <ligand>
        <name>substrate</name>
    </ligand>
</feature>
<dbReference type="GO" id="GO:0004106">
    <property type="term" value="F:chorismate mutase activity"/>
    <property type="evidence" value="ECO:0007669"/>
    <property type="project" value="UniProtKB-EC"/>
</dbReference>
<dbReference type="Gene3D" id="1.20.59.10">
    <property type="entry name" value="Chorismate mutase"/>
    <property type="match status" value="1"/>
</dbReference>
<evidence type="ECO:0000313" key="24">
    <source>
        <dbReference type="Proteomes" id="UP000671879"/>
    </source>
</evidence>
<dbReference type="CDD" id="cd04905">
    <property type="entry name" value="ACT_CM-PDT"/>
    <property type="match status" value="1"/>
</dbReference>
<dbReference type="SMART" id="SM00830">
    <property type="entry name" value="CM_2"/>
    <property type="match status" value="1"/>
</dbReference>
<dbReference type="Proteomes" id="UP000671879">
    <property type="component" value="Chromosome"/>
</dbReference>
<comment type="pathway">
    <text evidence="5">Metabolic intermediate biosynthesis; prephenate biosynthesis; prephenate from chorismate: step 1/1.</text>
</comment>
<dbReference type="PROSITE" id="PS51171">
    <property type="entry name" value="PREPHENATE_DEHYDR_3"/>
    <property type="match status" value="1"/>
</dbReference>
<dbReference type="EC" id="4.2.1.51" evidence="6"/>
<dbReference type="EMBL" id="CP072943">
    <property type="protein sequence ID" value="QTX31803.1"/>
    <property type="molecule type" value="Genomic_DNA"/>
</dbReference>
<feature type="domain" description="Prephenate dehydratase" evidence="21">
    <location>
        <begin position="87"/>
        <end position="264"/>
    </location>
</feature>
<evidence type="ECO:0000256" key="13">
    <source>
        <dbReference type="ARBA" id="ARBA00023239"/>
    </source>
</evidence>
<accession>A0A9Q7AAY2</accession>
<dbReference type="InterPro" id="IPR002912">
    <property type="entry name" value="ACT_dom"/>
</dbReference>
<dbReference type="Pfam" id="PF01817">
    <property type="entry name" value="CM_2"/>
    <property type="match status" value="1"/>
</dbReference>
<protein>
    <recommendedName>
        <fullName evidence="7">Bifunctional chorismate mutase/prephenate dehydratase</fullName>
        <ecNumber evidence="6">4.2.1.51</ecNumber>
    </recommendedName>
    <alternativeName>
        <fullName evidence="16">Chorismate mutase-prephenate dehydratase</fullName>
    </alternativeName>
    <alternativeName>
        <fullName evidence="15">p-protein</fullName>
    </alternativeName>
</protein>
<dbReference type="GO" id="GO:0004664">
    <property type="term" value="F:prephenate dehydratase activity"/>
    <property type="evidence" value="ECO:0007669"/>
    <property type="project" value="UniProtKB-EC"/>
</dbReference>
<evidence type="ECO:0000256" key="18">
    <source>
        <dbReference type="PIRSR" id="PIRSR001500-1"/>
    </source>
</evidence>
<evidence type="ECO:0000256" key="19">
    <source>
        <dbReference type="PIRSR" id="PIRSR001500-2"/>
    </source>
</evidence>
<dbReference type="GO" id="GO:0046417">
    <property type="term" value="P:chorismate metabolic process"/>
    <property type="evidence" value="ECO:0007669"/>
    <property type="project" value="InterPro"/>
</dbReference>
<reference evidence="24" key="1">
    <citation type="submission" date="2021-04" db="EMBL/GenBank/DDBJ databases">
        <title>A novel Synergistetes isolate from a pyrite-forming mixed culture.</title>
        <authorList>
            <person name="Bunk B."/>
            <person name="Sproer C."/>
            <person name="Spring S."/>
            <person name="Pester M."/>
        </authorList>
    </citation>
    <scope>NUCLEOTIDE SEQUENCE [LARGE SCALE GENOMIC DNA]</scope>
    <source>
        <strain evidence="24">J.5.4.2-T.3.5.2</strain>
    </source>
</reference>
<keyword evidence="10" id="KW-0057">Aromatic amino acid biosynthesis</keyword>
<feature type="binding site" evidence="18">
    <location>
        <position position="27"/>
    </location>
    <ligand>
        <name>substrate</name>
    </ligand>
</feature>
<sequence length="359" mass="38784">MNEAELHRLRQAIDDVDEALALLLEKRQALARSVGEAKGESPVFDPARERTVIERLKGRHPSLDGKGLEAIQREVISLCRAVQQRPRVALMGPEGSFSQQAAHAGLGHSIDPVFTAGPWEAFAALERGEATLAVVPIENTIEGVVYATLDAFAKAPTDLAIVGEVRLPIRHVLATGGCSLEEIVEVRSHPQALAQCRLWLTAHLAGTPQKPSSTTSGAAQEASAERGIAAICSEAAALSRGLTILRRSIQDQPNNRTRFWIVGRDPSRPGQGAKTSLLFYVAHRPGSLLGALEPLREAQRNLTFIQSRPLPENPFEYVFFLDVEGDAGEEPLASALKAMGEQCFRLRVLGSYPCGDSAI</sequence>
<keyword evidence="24" id="KW-1185">Reference proteome</keyword>
<organism evidence="23 24">
    <name type="scientific">Aminithiophilus ramosus</name>
    <dbReference type="NCBI Taxonomy" id="3029084"/>
    <lineage>
        <taxon>Bacteria</taxon>
        <taxon>Thermotogati</taxon>
        <taxon>Synergistota</taxon>
        <taxon>Synergistia</taxon>
        <taxon>Synergistales</taxon>
        <taxon>Aminithiophilaceae</taxon>
        <taxon>Aminithiophilus</taxon>
    </lineage>
</organism>
<evidence type="ECO:0000259" key="22">
    <source>
        <dbReference type="PROSITE" id="PS51671"/>
    </source>
</evidence>
<evidence type="ECO:0000256" key="3">
    <source>
        <dbReference type="ARBA" id="ARBA00004496"/>
    </source>
</evidence>
<evidence type="ECO:0000256" key="16">
    <source>
        <dbReference type="ARBA" id="ARBA00031520"/>
    </source>
</evidence>
<evidence type="ECO:0000256" key="4">
    <source>
        <dbReference type="ARBA" id="ARBA00004741"/>
    </source>
</evidence>
<keyword evidence="14" id="KW-0511">Multifunctional enzyme</keyword>
<comment type="function">
    <text evidence="2">Catalyzes the Claisen rearrangement of chorismate to prephenate and the decarboxylation/dehydration of prephenate to phenylpyruvate.</text>
</comment>
<dbReference type="Pfam" id="PF00800">
    <property type="entry name" value="PDT"/>
    <property type="match status" value="1"/>
</dbReference>